<dbReference type="AlphaFoldDB" id="A0A9Q5ZG50"/>
<dbReference type="EMBL" id="LAHD01000007">
    <property type="protein sequence ID" value="PHK06484.1"/>
    <property type="molecule type" value="Genomic_DNA"/>
</dbReference>
<accession>A0A9Q5ZG50</accession>
<evidence type="ECO:0000313" key="2">
    <source>
        <dbReference type="Proteomes" id="UP000222310"/>
    </source>
</evidence>
<protein>
    <submittedName>
        <fullName evidence="1">Uncharacterized protein</fullName>
    </submittedName>
</protein>
<dbReference type="RefSeq" id="WP_099067096.1">
    <property type="nucleotide sequence ID" value="NZ_LAHD01000007.1"/>
</dbReference>
<dbReference type="GeneID" id="57092998"/>
<evidence type="ECO:0000313" key="1">
    <source>
        <dbReference type="EMBL" id="PHK06484.1"/>
    </source>
</evidence>
<reference evidence="1 2" key="1">
    <citation type="submission" date="2015-02" db="EMBL/GenBank/DDBJ databases">
        <title>Nostoc linckia genome annotation.</title>
        <authorList>
            <person name="Zhou Z."/>
        </authorList>
    </citation>
    <scope>NUCLEOTIDE SEQUENCE [LARGE SCALE GENOMIC DNA]</scope>
    <source>
        <strain evidence="2">z8</strain>
    </source>
</reference>
<sequence>MAGFIDWDTVPLGTKPDDLIARELNVTRRKVCTERNKRGIKPFIGRILSQEGLGLRSIYEAMYDAVLHEQGIQHSHEVPVPNTNFKSDFKINDTFLEIAGMLNFNKYKEKFLNKKFAYEQLGINVVWLEIEKVEILFSNCNLLIKFRENTGCKLCGYNSIRLVKDICHKCYCKTWRQATDREISICGFCQREFPQYSPDSKFCSRQCYWNSMKLDLPSIDWLESEIAAKSMSEVAVELGVDYYTLHKRLYRNKKRKTQ</sequence>
<proteinExistence type="predicted"/>
<comment type="caution">
    <text evidence="1">The sequence shown here is derived from an EMBL/GenBank/DDBJ whole genome shotgun (WGS) entry which is preliminary data.</text>
</comment>
<name>A0A9Q5ZG50_NOSLI</name>
<dbReference type="Proteomes" id="UP000222310">
    <property type="component" value="Unassembled WGS sequence"/>
</dbReference>
<gene>
    <name evidence="1" type="ORF">VF08_04370</name>
</gene>
<organism evidence="1 2">
    <name type="scientific">Nostoc linckia z8</name>
    <dbReference type="NCBI Taxonomy" id="1628746"/>
    <lineage>
        <taxon>Bacteria</taxon>
        <taxon>Bacillati</taxon>
        <taxon>Cyanobacteriota</taxon>
        <taxon>Cyanophyceae</taxon>
        <taxon>Nostocales</taxon>
        <taxon>Nostocaceae</taxon>
        <taxon>Nostoc</taxon>
    </lineage>
</organism>